<dbReference type="InterPro" id="IPR005639">
    <property type="entry name" value="Pest_crys_dom_I"/>
</dbReference>
<dbReference type="Pfam" id="PF01419">
    <property type="entry name" value="Jacalin"/>
    <property type="match status" value="1"/>
</dbReference>
<dbReference type="InterPro" id="IPR036716">
    <property type="entry name" value="Pest_crys_N_sf"/>
</dbReference>
<evidence type="ECO:0000259" key="1">
    <source>
        <dbReference type="Pfam" id="PF01419"/>
    </source>
</evidence>
<dbReference type="AlphaFoldDB" id="A0A167LRQ6"/>
<dbReference type="SUPFAM" id="SSF51101">
    <property type="entry name" value="Mannose-binding lectins"/>
    <property type="match status" value="1"/>
</dbReference>
<evidence type="ECO:0000313" key="4">
    <source>
        <dbReference type="Proteomes" id="UP000076744"/>
    </source>
</evidence>
<dbReference type="InterPro" id="IPR001229">
    <property type="entry name" value="Jacalin-like_lectin_dom"/>
</dbReference>
<dbReference type="RefSeq" id="XP_018700449.1">
    <property type="nucleotide sequence ID" value="XM_018852372.1"/>
</dbReference>
<reference evidence="3 4" key="1">
    <citation type="journal article" date="2016" name="Genome Biol. Evol.">
        <title>Divergent and convergent evolution of fungal pathogenicity.</title>
        <authorList>
            <person name="Shang Y."/>
            <person name="Xiao G."/>
            <person name="Zheng P."/>
            <person name="Cen K."/>
            <person name="Zhan S."/>
            <person name="Wang C."/>
        </authorList>
    </citation>
    <scope>NUCLEOTIDE SEQUENCE [LARGE SCALE GENOMIC DNA]</scope>
    <source>
        <strain evidence="3 4">ARSEF 2679</strain>
    </source>
</reference>
<dbReference type="InterPro" id="IPR036404">
    <property type="entry name" value="Jacalin-like_lectin_dom_sf"/>
</dbReference>
<dbReference type="Proteomes" id="UP000076744">
    <property type="component" value="Unassembled WGS sequence"/>
</dbReference>
<comment type="caution">
    <text evidence="3">The sequence shown here is derived from an EMBL/GenBank/DDBJ whole genome shotgun (WGS) entry which is preliminary data.</text>
</comment>
<dbReference type="GeneID" id="30025061"/>
<dbReference type="Gene3D" id="1.20.190.10">
    <property type="entry name" value="Pesticidal crystal protein, N-terminal domain"/>
    <property type="match status" value="2"/>
</dbReference>
<organism evidence="3 4">
    <name type="scientific">Cordyceps fumosorosea (strain ARSEF 2679)</name>
    <name type="common">Isaria fumosorosea</name>
    <dbReference type="NCBI Taxonomy" id="1081104"/>
    <lineage>
        <taxon>Eukaryota</taxon>
        <taxon>Fungi</taxon>
        <taxon>Dikarya</taxon>
        <taxon>Ascomycota</taxon>
        <taxon>Pezizomycotina</taxon>
        <taxon>Sordariomycetes</taxon>
        <taxon>Hypocreomycetidae</taxon>
        <taxon>Hypocreales</taxon>
        <taxon>Cordycipitaceae</taxon>
        <taxon>Cordyceps</taxon>
    </lineage>
</organism>
<dbReference type="GO" id="GO:0090729">
    <property type="term" value="F:toxin activity"/>
    <property type="evidence" value="ECO:0007669"/>
    <property type="project" value="InterPro"/>
</dbReference>
<name>A0A167LRQ6_CORFA</name>
<sequence>MSLRFNEDMAWGLVNVTIDAAKMVTFNPEVAPPQSFHAIHMVIHSLSILSHLARPPAVRISIDVVLEVILLIITSIMSQSPWEQLRPIIELLGDSHVKDGDLIQFQERLQDIKTNVKHFKDVVRAHNDAPPSSRGESWRTVQHHYTGLLADMRDAIPHFQVTEKAVVSLPLFSAVANIQLLMLAEGIRSGESWGFAARDVRELFRGEFEERVGLGAKPPEISRRGIARRNLTASLSGGAARNMTVSLSKTSREKRQMELLSEAMAQGKASGWSPELLETWKRAYSARTVRVPAGREEDEYPRYARNKYDQGRTKVRPARKNYILGSRGWKNTRVLQPLAEYDAVMSMTALMYSEYWPYLVGDAEVPQRVLLKMDREIYAGPYGLWANAAEVPWSVQLPSPTRARPGRMASMVVRSDHIVNSVQVKFGDGWEAVQGNDKMGSSYLIDLDPDEHIHTVDVAGKFSGARTELLDGAWGRTIEALRFRSNKAAYGPYGRGMCTVWAKELARNASSWGLPVSRAGYRLSSVQLSRTLPASEPRLNSALGIILRPLKDRSPLLSFIFSFHRRAHCHESYGHNAVYFGFRSILLEAVPETPTNGTGTAGSANGTFGERWIGNDMLV</sequence>
<evidence type="ECO:0000259" key="2">
    <source>
        <dbReference type="Pfam" id="PF03945"/>
    </source>
</evidence>
<feature type="domain" description="Jacalin-type lectin" evidence="1">
    <location>
        <begin position="408"/>
        <end position="495"/>
    </location>
</feature>
<accession>A0A167LRQ6</accession>
<proteinExistence type="predicted"/>
<dbReference type="STRING" id="1081104.A0A167LRQ6"/>
<dbReference type="Gene3D" id="2.100.10.30">
    <property type="entry name" value="Jacalin-like lectin domain"/>
    <property type="match status" value="1"/>
</dbReference>
<evidence type="ECO:0000313" key="3">
    <source>
        <dbReference type="EMBL" id="OAA53416.1"/>
    </source>
</evidence>
<keyword evidence="4" id="KW-1185">Reference proteome</keyword>
<dbReference type="GO" id="GO:0001907">
    <property type="term" value="P:symbiont-mediated killing of host cell"/>
    <property type="evidence" value="ECO:0007669"/>
    <property type="project" value="InterPro"/>
</dbReference>
<dbReference type="Pfam" id="PF03945">
    <property type="entry name" value="Endotoxin_N"/>
    <property type="match status" value="1"/>
</dbReference>
<dbReference type="OrthoDB" id="4869116at2759"/>
<dbReference type="EMBL" id="AZHB01000035">
    <property type="protein sequence ID" value="OAA53416.1"/>
    <property type="molecule type" value="Genomic_DNA"/>
</dbReference>
<protein>
    <submittedName>
        <fullName evidence="3">Delta endotoxin</fullName>
    </submittedName>
</protein>
<gene>
    <name evidence="3" type="ORF">ISF_08769</name>
</gene>
<feature type="domain" description="Pesticidal crystal protein" evidence="2">
    <location>
        <begin position="65"/>
        <end position="210"/>
    </location>
</feature>
<dbReference type="SUPFAM" id="SSF56849">
    <property type="entry name" value="delta-Endotoxin (insectocide), N-terminal domain"/>
    <property type="match status" value="1"/>
</dbReference>